<reference evidence="1 2" key="1">
    <citation type="journal article" date="2013" name="BMC Genomics">
        <title>Genome sequencing and comparative genomics of honey bee microsporidia, Nosema apis reveal novel insights into host-parasite interactions.</title>
        <authorList>
            <person name="Chen Yp."/>
            <person name="Pettis J.S."/>
            <person name="Zhao Y."/>
            <person name="Liu X."/>
            <person name="Tallon L.J."/>
            <person name="Sadzewicz L.D."/>
            <person name="Li R."/>
            <person name="Zheng H."/>
            <person name="Huang S."/>
            <person name="Zhang X."/>
            <person name="Hamilton M.C."/>
            <person name="Pernal S.F."/>
            <person name="Melathopoulos A.P."/>
            <person name="Yan X."/>
            <person name="Evans J.D."/>
        </authorList>
    </citation>
    <scope>NUCLEOTIDE SEQUENCE [LARGE SCALE GENOMIC DNA]</scope>
    <source>
        <strain evidence="1 2">BRL 01</strain>
    </source>
</reference>
<organism evidence="1 2">
    <name type="scientific">Vairimorpha apis BRL 01</name>
    <dbReference type="NCBI Taxonomy" id="1037528"/>
    <lineage>
        <taxon>Eukaryota</taxon>
        <taxon>Fungi</taxon>
        <taxon>Fungi incertae sedis</taxon>
        <taxon>Microsporidia</taxon>
        <taxon>Nosematidae</taxon>
        <taxon>Vairimorpha</taxon>
    </lineage>
</organism>
<dbReference type="HOGENOM" id="CLU_150177_0_0_1"/>
<dbReference type="Proteomes" id="UP000053780">
    <property type="component" value="Unassembled WGS sequence"/>
</dbReference>
<keyword evidence="2" id="KW-1185">Reference proteome</keyword>
<evidence type="ECO:0000313" key="2">
    <source>
        <dbReference type="Proteomes" id="UP000053780"/>
    </source>
</evidence>
<dbReference type="InterPro" id="IPR009072">
    <property type="entry name" value="Histone-fold"/>
</dbReference>
<dbReference type="Gene3D" id="1.10.20.10">
    <property type="entry name" value="Histone, subunit A"/>
    <property type="match status" value="1"/>
</dbReference>
<name>T0LDA3_9MICR</name>
<sequence length="101" mass="11997">MNIDHHFLEPKKLIKLTNKKYDKEVIKNLQLLSEKFIMDIINRSSFLCKHKGKNILDVEEVAFVAEKDFDYCFGVREINYIKHTGTNEHIEKMAEISRQNK</sequence>
<dbReference type="GO" id="GO:0003743">
    <property type="term" value="F:translation initiation factor activity"/>
    <property type="evidence" value="ECO:0007669"/>
    <property type="project" value="UniProtKB-KW"/>
</dbReference>
<keyword evidence="1" id="KW-0648">Protein biosynthesis</keyword>
<keyword evidence="1" id="KW-0396">Initiation factor</keyword>
<protein>
    <submittedName>
        <fullName evidence="1">Transcription initiation factor tfiid subunit taf12-like protein</fullName>
    </submittedName>
</protein>
<proteinExistence type="predicted"/>
<dbReference type="GO" id="GO:0046982">
    <property type="term" value="F:protein heterodimerization activity"/>
    <property type="evidence" value="ECO:0007669"/>
    <property type="project" value="InterPro"/>
</dbReference>
<dbReference type="EMBL" id="KE646919">
    <property type="protein sequence ID" value="EQB62278.1"/>
    <property type="molecule type" value="Genomic_DNA"/>
</dbReference>
<evidence type="ECO:0000313" key="1">
    <source>
        <dbReference type="EMBL" id="EQB62278.1"/>
    </source>
</evidence>
<gene>
    <name evidence="1" type="ORF">NAPIS_ORF00146</name>
</gene>
<dbReference type="AlphaFoldDB" id="T0LDA3"/>
<accession>T0LDA3</accession>
<dbReference type="OrthoDB" id="2193432at2759"/>
<dbReference type="SUPFAM" id="SSF47113">
    <property type="entry name" value="Histone-fold"/>
    <property type="match status" value="1"/>
</dbReference>
<dbReference type="VEuPathDB" id="MicrosporidiaDB:NAPIS_ORF00146"/>